<accession>A0A0A8ZIS7</accession>
<proteinExistence type="predicted"/>
<evidence type="ECO:0000313" key="1">
    <source>
        <dbReference type="EMBL" id="JAD39314.1"/>
    </source>
</evidence>
<name>A0A0A8ZIS7_ARUDO</name>
<protein>
    <submittedName>
        <fullName evidence="1">Uncharacterized protein</fullName>
    </submittedName>
</protein>
<dbReference type="AlphaFoldDB" id="A0A0A8ZIS7"/>
<reference evidence="1" key="2">
    <citation type="journal article" date="2015" name="Data Brief">
        <title>Shoot transcriptome of the giant reed, Arundo donax.</title>
        <authorList>
            <person name="Barrero R.A."/>
            <person name="Guerrero F.D."/>
            <person name="Moolhuijzen P."/>
            <person name="Goolsby J.A."/>
            <person name="Tidwell J."/>
            <person name="Bellgard S.E."/>
            <person name="Bellgard M.I."/>
        </authorList>
    </citation>
    <scope>NUCLEOTIDE SEQUENCE</scope>
    <source>
        <tissue evidence="1">Shoot tissue taken approximately 20 cm above the soil surface</tissue>
    </source>
</reference>
<reference evidence="1" key="1">
    <citation type="submission" date="2014-09" db="EMBL/GenBank/DDBJ databases">
        <authorList>
            <person name="Magalhaes I.L.F."/>
            <person name="Oliveira U."/>
            <person name="Santos F.R."/>
            <person name="Vidigal T.H.D.A."/>
            <person name="Brescovit A.D."/>
            <person name="Santos A.J."/>
        </authorList>
    </citation>
    <scope>NUCLEOTIDE SEQUENCE</scope>
    <source>
        <tissue evidence="1">Shoot tissue taken approximately 20 cm above the soil surface</tissue>
    </source>
</reference>
<sequence>MIGCTKEEKLTACFDVLEMQGDLSEWSLLYHVDLRRVKELYPEAEMGYLVASAQGN</sequence>
<dbReference type="EMBL" id="GBRH01258581">
    <property type="protein sequence ID" value="JAD39314.1"/>
    <property type="molecule type" value="Transcribed_RNA"/>
</dbReference>
<organism evidence="1">
    <name type="scientific">Arundo donax</name>
    <name type="common">Giant reed</name>
    <name type="synonym">Donax arundinaceus</name>
    <dbReference type="NCBI Taxonomy" id="35708"/>
    <lineage>
        <taxon>Eukaryota</taxon>
        <taxon>Viridiplantae</taxon>
        <taxon>Streptophyta</taxon>
        <taxon>Embryophyta</taxon>
        <taxon>Tracheophyta</taxon>
        <taxon>Spermatophyta</taxon>
        <taxon>Magnoliopsida</taxon>
        <taxon>Liliopsida</taxon>
        <taxon>Poales</taxon>
        <taxon>Poaceae</taxon>
        <taxon>PACMAD clade</taxon>
        <taxon>Arundinoideae</taxon>
        <taxon>Arundineae</taxon>
        <taxon>Arundo</taxon>
    </lineage>
</organism>